<dbReference type="EMBL" id="KX264252">
    <property type="protein sequence ID" value="ANM86367.1"/>
    <property type="molecule type" value="Genomic_DNA"/>
</dbReference>
<accession>A0A1Z1C449</accession>
<sequence length="170" mass="18536">MSFIYGVIYLFFEAYPIASQEQRHWHLGVGALPFLGITLGVMIGVVVIVYTSHTRFRQKMIANGGEPIPEERLLPMIIGAMLLPIGLFWVAWTSTPSVHWAPQVLAGIPIGVAIEVIFLSVGGRLPDVRCSDVSQPRSGLGDESAGFLGGCFPAVPRAVLYIWEEDLGVE</sequence>
<comment type="subcellular location">
    <subcellularLocation>
        <location evidence="1">Membrane</location>
        <topology evidence="1">Multi-pass membrane protein</topology>
    </subcellularLocation>
</comment>
<organism evidence="6">
    <name type="scientific">Cladonia uncialis subsp. uncialis</name>
    <dbReference type="NCBI Taxonomy" id="180999"/>
    <lineage>
        <taxon>Eukaryota</taxon>
        <taxon>Fungi</taxon>
        <taxon>Dikarya</taxon>
        <taxon>Ascomycota</taxon>
        <taxon>Pezizomycotina</taxon>
        <taxon>Lecanoromycetes</taxon>
        <taxon>OSLEUM clade</taxon>
        <taxon>Lecanoromycetidae</taxon>
        <taxon>Lecanorales</taxon>
        <taxon>Lecanorineae</taxon>
        <taxon>Cladoniaceae</taxon>
        <taxon>Cladonia</taxon>
    </lineage>
</organism>
<proteinExistence type="predicted"/>
<evidence type="ECO:0000256" key="2">
    <source>
        <dbReference type="ARBA" id="ARBA00022692"/>
    </source>
</evidence>
<keyword evidence="3 5" id="KW-1133">Transmembrane helix</keyword>
<feature type="transmembrane region" description="Helical" evidence="5">
    <location>
        <begin position="31"/>
        <end position="52"/>
    </location>
</feature>
<dbReference type="GO" id="GO:0022857">
    <property type="term" value="F:transmembrane transporter activity"/>
    <property type="evidence" value="ECO:0007669"/>
    <property type="project" value="TreeGrafter"/>
</dbReference>
<evidence type="ECO:0000256" key="4">
    <source>
        <dbReference type="ARBA" id="ARBA00023136"/>
    </source>
</evidence>
<evidence type="ECO:0000256" key="3">
    <source>
        <dbReference type="ARBA" id="ARBA00022989"/>
    </source>
</evidence>
<reference evidence="6" key="1">
    <citation type="submission" date="2016-05" db="EMBL/GenBank/DDBJ databases">
        <title>Lichen genome sequencing reveals its rich biosynthetic potential.</title>
        <authorList>
            <person name="Bertrand R.L."/>
            <person name="Abdel-Hameed M."/>
            <person name="Sorensen J.L."/>
        </authorList>
    </citation>
    <scope>NUCLEOTIDE SEQUENCE</scope>
</reference>
<dbReference type="InterPro" id="IPR036259">
    <property type="entry name" value="MFS_trans_sf"/>
</dbReference>
<protein>
    <submittedName>
        <fullName evidence="6">Putative MFS transporter</fullName>
    </submittedName>
</protein>
<reference evidence="7" key="2">
    <citation type="submission" date="2017-12" db="EMBL/GenBank/DDBJ databases">
        <title>Genome Sequencing Reveals a Rich Biosynthetic Potential.</title>
        <authorList>
            <person name="Bertrand R.L."/>
            <person name="Abdel-Hameed M.E."/>
            <person name="Sorensen J.L."/>
        </authorList>
    </citation>
    <scope>NUCLEOTIDE SEQUENCE</scope>
</reference>
<evidence type="ECO:0000256" key="1">
    <source>
        <dbReference type="ARBA" id="ARBA00004141"/>
    </source>
</evidence>
<dbReference type="EMBL" id="MG777496">
    <property type="protein sequence ID" value="AUW31181.1"/>
    <property type="molecule type" value="Genomic_DNA"/>
</dbReference>
<keyword evidence="2 5" id="KW-0812">Transmembrane</keyword>
<name>A0A1Z1C449_CLAUC</name>
<dbReference type="AlphaFoldDB" id="A0A1Z1C449"/>
<evidence type="ECO:0000256" key="5">
    <source>
        <dbReference type="SAM" id="Phobius"/>
    </source>
</evidence>
<dbReference type="PANTHER" id="PTHR23502">
    <property type="entry name" value="MAJOR FACILITATOR SUPERFAMILY"/>
    <property type="match status" value="1"/>
</dbReference>
<dbReference type="PANTHER" id="PTHR23502:SF47">
    <property type="entry name" value="MAJOR FACILITATOR SUPERFAMILY (MFS) PROFILE DOMAIN-CONTAINING PROTEIN-RELATED"/>
    <property type="match status" value="1"/>
</dbReference>
<evidence type="ECO:0000313" key="7">
    <source>
        <dbReference type="EMBL" id="AUW31181.1"/>
    </source>
</evidence>
<feature type="transmembrane region" description="Helical" evidence="5">
    <location>
        <begin position="73"/>
        <end position="92"/>
    </location>
</feature>
<feature type="transmembrane region" description="Helical" evidence="5">
    <location>
        <begin position="104"/>
        <end position="121"/>
    </location>
</feature>
<dbReference type="GO" id="GO:0005886">
    <property type="term" value="C:plasma membrane"/>
    <property type="evidence" value="ECO:0007669"/>
    <property type="project" value="TreeGrafter"/>
</dbReference>
<dbReference type="SUPFAM" id="SSF103473">
    <property type="entry name" value="MFS general substrate transporter"/>
    <property type="match status" value="1"/>
</dbReference>
<keyword evidence="4 5" id="KW-0472">Membrane</keyword>
<evidence type="ECO:0000313" key="6">
    <source>
        <dbReference type="EMBL" id="ANM86367.1"/>
    </source>
</evidence>